<gene>
    <name evidence="8" type="ORF">H735_26430</name>
</gene>
<reference evidence="8 9" key="1">
    <citation type="submission" date="2014-07" db="EMBL/GenBank/DDBJ databases">
        <title>Unique and conserved regions in Vibrio harveyi and related species in comparison with the shrimp pathogen Vibrio harveyi CAIM 1792.</title>
        <authorList>
            <person name="Espinoza-Valles I."/>
            <person name="Vora G."/>
            <person name="Leekitcharoenphon P."/>
            <person name="Ussery D."/>
            <person name="Hoj L."/>
            <person name="Gomez-Gil B."/>
        </authorList>
    </citation>
    <scope>NUCLEOTIDE SEQUENCE [LARGE SCALE GENOMIC DNA]</scope>
    <source>
        <strain evidence="9">CAIM 1854 / LMG 25443</strain>
    </source>
</reference>
<accession>A0A0C1VY34</accession>
<dbReference type="PANTHER" id="PTHR40043:SF1">
    <property type="entry name" value="UPF0719 INNER MEMBRANE PROTEIN YJFL"/>
    <property type="match status" value="1"/>
</dbReference>
<evidence type="ECO:0000256" key="5">
    <source>
        <dbReference type="ARBA" id="ARBA00022989"/>
    </source>
</evidence>
<dbReference type="Pfam" id="PF03994">
    <property type="entry name" value="DUF350"/>
    <property type="match status" value="1"/>
</dbReference>
<sequence length="138" mass="14950">MHMIADLLAGFPNFLLYFSVSIIFVLAFKFIYVKLTPYDEWHLIKEEKNTAAAVALSGAFLGYCLAIAGAATNSVNIVDFMVWGVVAMLAQIIAFGIVRFILLPKVSERIENDEVPAGIVLAAVSVSVGVLNAACMTY</sequence>
<feature type="transmembrane region" description="Helical" evidence="7">
    <location>
        <begin position="80"/>
        <end position="103"/>
    </location>
</feature>
<dbReference type="PATRIC" id="fig|1229493.5.peg.4859"/>
<feature type="transmembrane region" description="Helical" evidence="7">
    <location>
        <begin position="115"/>
        <end position="134"/>
    </location>
</feature>
<evidence type="ECO:0000256" key="7">
    <source>
        <dbReference type="SAM" id="Phobius"/>
    </source>
</evidence>
<comment type="subcellular location">
    <subcellularLocation>
        <location evidence="1">Cell membrane</location>
        <topology evidence="1">Multi-pass membrane protein</topology>
    </subcellularLocation>
</comment>
<protein>
    <submittedName>
        <fullName evidence="8">Membrane protein</fullName>
    </submittedName>
</protein>
<comment type="caution">
    <text evidence="8">The sequence shown here is derived from an EMBL/GenBank/DDBJ whole genome shotgun (WGS) entry which is preliminary data.</text>
</comment>
<feature type="transmembrane region" description="Helical" evidence="7">
    <location>
        <begin position="53"/>
        <end position="74"/>
    </location>
</feature>
<keyword evidence="6 7" id="KW-0472">Membrane</keyword>
<evidence type="ECO:0000256" key="4">
    <source>
        <dbReference type="ARBA" id="ARBA00022692"/>
    </source>
</evidence>
<name>A0A0C1VY34_9VIBR</name>
<evidence type="ECO:0000256" key="6">
    <source>
        <dbReference type="ARBA" id="ARBA00023136"/>
    </source>
</evidence>
<dbReference type="PANTHER" id="PTHR40043">
    <property type="entry name" value="UPF0719 INNER MEMBRANE PROTEIN YJFL"/>
    <property type="match status" value="1"/>
</dbReference>
<dbReference type="Proteomes" id="UP000031586">
    <property type="component" value="Unassembled WGS sequence"/>
</dbReference>
<proteinExistence type="inferred from homology"/>
<evidence type="ECO:0000256" key="3">
    <source>
        <dbReference type="ARBA" id="ARBA00022475"/>
    </source>
</evidence>
<dbReference type="GO" id="GO:0005886">
    <property type="term" value="C:plasma membrane"/>
    <property type="evidence" value="ECO:0007669"/>
    <property type="project" value="UniProtKB-SubCell"/>
</dbReference>
<evidence type="ECO:0000256" key="2">
    <source>
        <dbReference type="ARBA" id="ARBA00005779"/>
    </source>
</evidence>
<evidence type="ECO:0000313" key="9">
    <source>
        <dbReference type="Proteomes" id="UP000031586"/>
    </source>
</evidence>
<keyword evidence="3" id="KW-1003">Cell membrane</keyword>
<comment type="similarity">
    <text evidence="2">Belongs to the UPF0719 family.</text>
</comment>
<dbReference type="AlphaFoldDB" id="A0A0C1VY34"/>
<dbReference type="InterPro" id="IPR007140">
    <property type="entry name" value="DUF350"/>
</dbReference>
<dbReference type="EMBL" id="JPRD01000057">
    <property type="protein sequence ID" value="KIF49162.1"/>
    <property type="molecule type" value="Genomic_DNA"/>
</dbReference>
<evidence type="ECO:0000256" key="1">
    <source>
        <dbReference type="ARBA" id="ARBA00004651"/>
    </source>
</evidence>
<keyword evidence="5 7" id="KW-1133">Transmembrane helix</keyword>
<organism evidence="8 9">
    <name type="scientific">Vibrio owensii CAIM 1854 = LMG 25443</name>
    <dbReference type="NCBI Taxonomy" id="1229493"/>
    <lineage>
        <taxon>Bacteria</taxon>
        <taxon>Pseudomonadati</taxon>
        <taxon>Pseudomonadota</taxon>
        <taxon>Gammaproteobacteria</taxon>
        <taxon>Vibrionales</taxon>
        <taxon>Vibrionaceae</taxon>
        <taxon>Vibrio</taxon>
    </lineage>
</organism>
<evidence type="ECO:0000313" key="8">
    <source>
        <dbReference type="EMBL" id="KIF49162.1"/>
    </source>
</evidence>
<feature type="transmembrane region" description="Helical" evidence="7">
    <location>
        <begin position="14"/>
        <end position="32"/>
    </location>
</feature>
<dbReference type="RefSeq" id="WP_005441732.1">
    <property type="nucleotide sequence ID" value="NZ_BAOH01000026.1"/>
</dbReference>
<keyword evidence="4 7" id="KW-0812">Transmembrane</keyword>